<dbReference type="Proteomes" id="UP000283786">
    <property type="component" value="Chromosome"/>
</dbReference>
<dbReference type="Pfam" id="PF20434">
    <property type="entry name" value="BD-FAE"/>
    <property type="match status" value="1"/>
</dbReference>
<dbReference type="PANTHER" id="PTHR48081:SF33">
    <property type="entry name" value="KYNURENINE FORMAMIDASE"/>
    <property type="match status" value="1"/>
</dbReference>
<dbReference type="EMBL" id="CP060436">
    <property type="protein sequence ID" value="QPM90565.1"/>
    <property type="molecule type" value="Genomic_DNA"/>
</dbReference>
<feature type="domain" description="BD-FAE-like" evidence="2">
    <location>
        <begin position="68"/>
        <end position="157"/>
    </location>
</feature>
<dbReference type="InterPro" id="IPR050300">
    <property type="entry name" value="GDXG_lipolytic_enzyme"/>
</dbReference>
<dbReference type="PANTHER" id="PTHR48081">
    <property type="entry name" value="AB HYDROLASE SUPERFAMILY PROTEIN C4A8.06C"/>
    <property type="match status" value="1"/>
</dbReference>
<dbReference type="InterPro" id="IPR029058">
    <property type="entry name" value="AB_hydrolase_fold"/>
</dbReference>
<evidence type="ECO:0000313" key="4">
    <source>
        <dbReference type="Proteomes" id="UP000283786"/>
    </source>
</evidence>
<dbReference type="RefSeq" id="WP_119837588.1">
    <property type="nucleotide sequence ID" value="NZ_CP060436.1"/>
</dbReference>
<dbReference type="KEGG" id="palw:PSAL_018040"/>
<keyword evidence="1" id="KW-0378">Hydrolase</keyword>
<name>A0A418SLK6_9RHOB</name>
<dbReference type="AlphaFoldDB" id="A0A418SLK6"/>
<evidence type="ECO:0000256" key="1">
    <source>
        <dbReference type="ARBA" id="ARBA00022801"/>
    </source>
</evidence>
<dbReference type="OrthoDB" id="9771666at2"/>
<gene>
    <name evidence="3" type="ORF">PSAL_018040</name>
</gene>
<protein>
    <recommendedName>
        <fullName evidence="2">BD-FAE-like domain-containing protein</fullName>
    </recommendedName>
</protein>
<reference evidence="3 4" key="1">
    <citation type="submission" date="2020-08" db="EMBL/GenBank/DDBJ databases">
        <title>Genome sequence of Rhodobacteraceae bacterium Lw-13e.</title>
        <authorList>
            <person name="Poehlein A."/>
            <person name="Wolter L."/>
            <person name="Daniel R."/>
            <person name="Brinkhoff T."/>
        </authorList>
    </citation>
    <scope>NUCLEOTIDE SEQUENCE [LARGE SCALE GENOMIC DNA]</scope>
    <source>
        <strain evidence="3 4">Lw-13e</strain>
    </source>
</reference>
<evidence type="ECO:0000259" key="2">
    <source>
        <dbReference type="Pfam" id="PF20434"/>
    </source>
</evidence>
<proteinExistence type="predicted"/>
<evidence type="ECO:0000313" key="3">
    <source>
        <dbReference type="EMBL" id="QPM90565.1"/>
    </source>
</evidence>
<dbReference type="GO" id="GO:0016787">
    <property type="term" value="F:hydrolase activity"/>
    <property type="evidence" value="ECO:0007669"/>
    <property type="project" value="UniProtKB-KW"/>
</dbReference>
<keyword evidence="4" id="KW-1185">Reference proteome</keyword>
<dbReference type="SUPFAM" id="SSF53474">
    <property type="entry name" value="alpha/beta-Hydrolases"/>
    <property type="match status" value="1"/>
</dbReference>
<dbReference type="Gene3D" id="3.40.50.1820">
    <property type="entry name" value="alpha/beta hydrolase"/>
    <property type="match status" value="1"/>
</dbReference>
<dbReference type="InterPro" id="IPR049492">
    <property type="entry name" value="BD-FAE-like_dom"/>
</dbReference>
<accession>A0A418SLK6</accession>
<sequence length="281" mass="30660">METYRGMDRDALSEAYNNRAVVPDWEAMMGDWQQRSAALYQRPGWQRDLSYDPGNPRRRFDLFAGSRPDLPTLLYLHGGYWQWNDKEGQAFVAEGLTAEGFPVAIGEHSLAPEITMTGLAEEMRLLVRGVSRQARVAGRNPGVVLLGMSSGSHLLALTLSLPEVLGALLISGAYDLEPVRISPLNDAIGMSFEEARAHSPLHQPQAVSKPVVISFGADERPEICRQGADFHAALVAQGYPARLDPIPDTNHFTVLETLAAQNGALCRTATALALSLAAREN</sequence>
<organism evidence="3 4">
    <name type="scientific">Pseudooceanicola algae</name>
    <dbReference type="NCBI Taxonomy" id="1537215"/>
    <lineage>
        <taxon>Bacteria</taxon>
        <taxon>Pseudomonadati</taxon>
        <taxon>Pseudomonadota</taxon>
        <taxon>Alphaproteobacteria</taxon>
        <taxon>Rhodobacterales</taxon>
        <taxon>Paracoccaceae</taxon>
        <taxon>Pseudooceanicola</taxon>
    </lineage>
</organism>